<dbReference type="EnsemblPlants" id="ONIVA06G10850.1">
    <property type="protein sequence ID" value="ONIVA06G10850.1"/>
    <property type="gene ID" value="ONIVA06G10850"/>
</dbReference>
<evidence type="ECO:0000313" key="2">
    <source>
        <dbReference type="Proteomes" id="UP000006591"/>
    </source>
</evidence>
<accession>A0A0E0HNG5</accession>
<reference evidence="1" key="1">
    <citation type="submission" date="2015-04" db="UniProtKB">
        <authorList>
            <consortium name="EnsemblPlants"/>
        </authorList>
    </citation>
    <scope>IDENTIFICATION</scope>
    <source>
        <strain evidence="1">SL10</strain>
    </source>
</reference>
<proteinExistence type="predicted"/>
<sequence>MIVAKVRRAGPTLPATGAVDHLTPPFSVNTVLSSPAGAASSDTLALAHIIARVPVEWTDRQTAHHTTPLLPPSIQHPNCCYHLPHLRRPRSLAPSSASYLTAGGSGCITSCGVVRAAR</sequence>
<protein>
    <submittedName>
        <fullName evidence="1">Uncharacterized protein</fullName>
    </submittedName>
</protein>
<name>A0A0E0HNG5_ORYNI</name>
<keyword evidence="2" id="KW-1185">Reference proteome</keyword>
<dbReference type="Gramene" id="ONIVA06G10850.1">
    <property type="protein sequence ID" value="ONIVA06G10850.1"/>
    <property type="gene ID" value="ONIVA06G10850"/>
</dbReference>
<dbReference type="AlphaFoldDB" id="A0A0E0HNG5"/>
<reference evidence="1" key="2">
    <citation type="submission" date="2018-04" db="EMBL/GenBank/DDBJ databases">
        <title>OnivRS2 (Oryza nivara Reference Sequence Version 2).</title>
        <authorList>
            <person name="Zhang J."/>
            <person name="Kudrna D."/>
            <person name="Lee S."/>
            <person name="Talag J."/>
            <person name="Rajasekar S."/>
            <person name="Welchert J."/>
            <person name="Hsing Y.-I."/>
            <person name="Wing R.A."/>
        </authorList>
    </citation>
    <scope>NUCLEOTIDE SEQUENCE [LARGE SCALE GENOMIC DNA]</scope>
    <source>
        <strain evidence="1">SL10</strain>
    </source>
</reference>
<dbReference type="Proteomes" id="UP000006591">
    <property type="component" value="Chromosome 6"/>
</dbReference>
<dbReference type="HOGENOM" id="CLU_2076883_0_0_1"/>
<evidence type="ECO:0000313" key="1">
    <source>
        <dbReference type="EnsemblPlants" id="ONIVA06G10850.1"/>
    </source>
</evidence>
<organism evidence="1">
    <name type="scientific">Oryza nivara</name>
    <name type="common">Indian wild rice</name>
    <name type="synonym">Oryza sativa f. spontanea</name>
    <dbReference type="NCBI Taxonomy" id="4536"/>
    <lineage>
        <taxon>Eukaryota</taxon>
        <taxon>Viridiplantae</taxon>
        <taxon>Streptophyta</taxon>
        <taxon>Embryophyta</taxon>
        <taxon>Tracheophyta</taxon>
        <taxon>Spermatophyta</taxon>
        <taxon>Magnoliopsida</taxon>
        <taxon>Liliopsida</taxon>
        <taxon>Poales</taxon>
        <taxon>Poaceae</taxon>
        <taxon>BOP clade</taxon>
        <taxon>Oryzoideae</taxon>
        <taxon>Oryzeae</taxon>
        <taxon>Oryzinae</taxon>
        <taxon>Oryza</taxon>
    </lineage>
</organism>